<feature type="signal peptide" evidence="1">
    <location>
        <begin position="1"/>
        <end position="19"/>
    </location>
</feature>
<evidence type="ECO:0000256" key="1">
    <source>
        <dbReference type="SAM" id="SignalP"/>
    </source>
</evidence>
<feature type="chain" id="PRO_5022932922" evidence="1">
    <location>
        <begin position="20"/>
        <end position="125"/>
    </location>
</feature>
<accession>A0A5E4R500</accession>
<evidence type="ECO:0000313" key="3">
    <source>
        <dbReference type="Proteomes" id="UP000324832"/>
    </source>
</evidence>
<name>A0A5E4R500_9NEOP</name>
<sequence length="125" mass="14373">MFQFTSILTFILFFSFAMSKPRYVELDDEEEPLFRHAFETPSYNQDDCDDNDILDSGNLDLLKDGLWALKAKMKQLKAFNKVLATNLLSTKLRLKEIVESATYSYEGQYPPYGAGPYGLDPYYGI</sequence>
<organism evidence="2 3">
    <name type="scientific">Leptidea sinapis</name>
    <dbReference type="NCBI Taxonomy" id="189913"/>
    <lineage>
        <taxon>Eukaryota</taxon>
        <taxon>Metazoa</taxon>
        <taxon>Ecdysozoa</taxon>
        <taxon>Arthropoda</taxon>
        <taxon>Hexapoda</taxon>
        <taxon>Insecta</taxon>
        <taxon>Pterygota</taxon>
        <taxon>Neoptera</taxon>
        <taxon>Endopterygota</taxon>
        <taxon>Lepidoptera</taxon>
        <taxon>Glossata</taxon>
        <taxon>Ditrysia</taxon>
        <taxon>Papilionoidea</taxon>
        <taxon>Pieridae</taxon>
        <taxon>Dismorphiinae</taxon>
        <taxon>Leptidea</taxon>
    </lineage>
</organism>
<dbReference type="Proteomes" id="UP000324832">
    <property type="component" value="Unassembled WGS sequence"/>
</dbReference>
<dbReference type="EMBL" id="FZQP02006871">
    <property type="protein sequence ID" value="VVD04583.1"/>
    <property type="molecule type" value="Genomic_DNA"/>
</dbReference>
<gene>
    <name evidence="2" type="ORF">LSINAPIS_LOCUS14305</name>
</gene>
<proteinExistence type="predicted"/>
<evidence type="ECO:0000313" key="2">
    <source>
        <dbReference type="EMBL" id="VVD04583.1"/>
    </source>
</evidence>
<dbReference type="AlphaFoldDB" id="A0A5E4R500"/>
<protein>
    <submittedName>
        <fullName evidence="2">Uncharacterized protein</fullName>
    </submittedName>
</protein>
<keyword evidence="3" id="KW-1185">Reference proteome</keyword>
<reference evidence="2 3" key="1">
    <citation type="submission" date="2017-07" db="EMBL/GenBank/DDBJ databases">
        <authorList>
            <person name="Talla V."/>
            <person name="Backstrom N."/>
        </authorList>
    </citation>
    <scope>NUCLEOTIDE SEQUENCE [LARGE SCALE GENOMIC DNA]</scope>
</reference>
<keyword evidence="1" id="KW-0732">Signal</keyword>